<dbReference type="OrthoDB" id="106086at2759"/>
<proteinExistence type="predicted"/>
<name>A0A8T1WU92_9STRA</name>
<keyword evidence="3" id="KW-1185">Reference proteome</keyword>
<evidence type="ECO:0000256" key="1">
    <source>
        <dbReference type="SAM" id="MobiDB-lite"/>
    </source>
</evidence>
<accession>A0A8T1WU92</accession>
<gene>
    <name evidence="2" type="ORF">PHYBOEH_002562</name>
</gene>
<dbReference type="Proteomes" id="UP000693981">
    <property type="component" value="Unassembled WGS sequence"/>
</dbReference>
<sequence>MAQEEPYLDDFVDFLETSGLLVEARASQSTPRGSDVLPTTLRFDSDATSQTSSGSEEPKKRKRSTGTRQEKEKNRQRRYRQRLRDDRQELLQQVDELSAELLELSQNKNRVKPAATRTDQLIPSSWVLVATRQRDHRRQSEAENKRLHAAINTQAAYIKDLSAVFGTHPGVLGQALSCSPKVPRPRSMANSLHTTHLNILEGYYARLDSVMDASGVHSLPETTRHSVHRRSNDGKVAYFQHLTKMLLPFEFQHTCDGLWRVLNLTHGENLDATAPVPANDVVDKTRLQKPLEGGELFQHNVSRKYVESSRWVVVWTMSYEGDGAFSGLRSDETGWVSVQPSATGTLIETCVQQVPMRCDQNQDCEPAVDLFHDVLHSSLDGDKEMVMSALEKLLLDDAVTQIKC</sequence>
<comment type="caution">
    <text evidence="2">The sequence shown here is derived from an EMBL/GenBank/DDBJ whole genome shotgun (WGS) entry which is preliminary data.</text>
</comment>
<feature type="region of interest" description="Disordered" evidence="1">
    <location>
        <begin position="23"/>
        <end position="84"/>
    </location>
</feature>
<evidence type="ECO:0000313" key="2">
    <source>
        <dbReference type="EMBL" id="KAG7396244.1"/>
    </source>
</evidence>
<evidence type="ECO:0008006" key="4">
    <source>
        <dbReference type="Google" id="ProtNLM"/>
    </source>
</evidence>
<organism evidence="2 3">
    <name type="scientific">Phytophthora boehmeriae</name>
    <dbReference type="NCBI Taxonomy" id="109152"/>
    <lineage>
        <taxon>Eukaryota</taxon>
        <taxon>Sar</taxon>
        <taxon>Stramenopiles</taxon>
        <taxon>Oomycota</taxon>
        <taxon>Peronosporomycetes</taxon>
        <taxon>Peronosporales</taxon>
        <taxon>Peronosporaceae</taxon>
        <taxon>Phytophthora</taxon>
    </lineage>
</organism>
<protein>
    <recommendedName>
        <fullName evidence="4">BZIP domain-containing protein</fullName>
    </recommendedName>
</protein>
<dbReference type="EMBL" id="JAGDFL010000166">
    <property type="protein sequence ID" value="KAG7396244.1"/>
    <property type="molecule type" value="Genomic_DNA"/>
</dbReference>
<reference evidence="2" key="1">
    <citation type="submission" date="2021-02" db="EMBL/GenBank/DDBJ databases">
        <authorList>
            <person name="Palmer J.M."/>
        </authorList>
    </citation>
    <scope>NUCLEOTIDE SEQUENCE</scope>
    <source>
        <strain evidence="2">SCRP23</strain>
    </source>
</reference>
<feature type="compositionally biased region" description="Polar residues" evidence="1">
    <location>
        <begin position="46"/>
        <end position="55"/>
    </location>
</feature>
<dbReference type="AlphaFoldDB" id="A0A8T1WU92"/>
<evidence type="ECO:0000313" key="3">
    <source>
        <dbReference type="Proteomes" id="UP000693981"/>
    </source>
</evidence>